<reference evidence="2 3" key="1">
    <citation type="submission" date="2024-02" db="EMBL/GenBank/DDBJ databases">
        <title>Herpetosiphon gulosus NBRC 112829.</title>
        <authorList>
            <person name="Ichikawa N."/>
            <person name="Katano-Makiyama Y."/>
            <person name="Hidaka K."/>
        </authorList>
    </citation>
    <scope>NUCLEOTIDE SEQUENCE [LARGE SCALE GENOMIC DNA]</scope>
    <source>
        <strain evidence="2 3">NBRC 112829</strain>
    </source>
</reference>
<organism evidence="2 3">
    <name type="scientific">Herpetosiphon gulosus</name>
    <dbReference type="NCBI Taxonomy" id="1973496"/>
    <lineage>
        <taxon>Bacteria</taxon>
        <taxon>Bacillati</taxon>
        <taxon>Chloroflexota</taxon>
        <taxon>Chloroflexia</taxon>
        <taxon>Herpetosiphonales</taxon>
        <taxon>Herpetosiphonaceae</taxon>
        <taxon>Herpetosiphon</taxon>
    </lineage>
</organism>
<keyword evidence="3" id="KW-1185">Reference proteome</keyword>
<evidence type="ECO:0000259" key="1">
    <source>
        <dbReference type="Pfam" id="PF01526"/>
    </source>
</evidence>
<evidence type="ECO:0000313" key="3">
    <source>
        <dbReference type="Proteomes" id="UP001428290"/>
    </source>
</evidence>
<sequence>MIECPVNGQGLTQQRPGVAFFLQPITEHLATLEQELEAQIVAVNTRITTGENPHLHVKAKARRKRPNWTLHYPKGSEAINHPLFDSLRQVNIGNVLDFANHHCHVAQSFDHIINRHTKHAVDAQALHACLIAWGTNMGLGRMGEISDLSYQTLATTSDNFIRLETLKAANDRVCNAIATLPIFRHYDLDDVVHSSSDGQKFETRRPTINARHSPKYFGLKKGVVSYSLVANHIPVNAKIIGAHEHESHFVFDLLFNNSTEIQPDIHSTDTHGTNQVNFALLHLFGYQFAPRYEDLPGRVKTGLYGFQHPNQYGDLVIKPIRKLNTALIIDEWDNLLRIFVSLARKTTTQSIIVGKLNAYARRNKTRRALWEYDNILSSLYMLRYIDVPALRQNVQRALNRGENYHQLRRAIAYANFGKLRFKSEAEQQVWGECSRLLTNCLIYYNTTILSRLLEQKQSIGDHAGVTLITRIAPVAWQHINFYGRYEFTQAAVPINLDAIVSMLAQHPIPAMSDAA</sequence>
<feature type="domain" description="Tn3 transposase DDE" evidence="1">
    <location>
        <begin position="95"/>
        <end position="485"/>
    </location>
</feature>
<evidence type="ECO:0000313" key="2">
    <source>
        <dbReference type="EMBL" id="GAA5531275.1"/>
    </source>
</evidence>
<protein>
    <submittedName>
        <fullName evidence="2">Tn3 family transposase ISKox2</fullName>
    </submittedName>
</protein>
<name>A0ABP9X7A9_9CHLR</name>
<accession>A0ABP9X7A9</accession>
<comment type="caution">
    <text evidence="2">The sequence shown here is derived from an EMBL/GenBank/DDBJ whole genome shotgun (WGS) entry which is preliminary data.</text>
</comment>
<dbReference type="EMBL" id="BAABRU010000041">
    <property type="protein sequence ID" value="GAA5531275.1"/>
    <property type="molecule type" value="Genomic_DNA"/>
</dbReference>
<dbReference type="Proteomes" id="UP001428290">
    <property type="component" value="Unassembled WGS sequence"/>
</dbReference>
<proteinExistence type="predicted"/>
<dbReference type="InterPro" id="IPR002513">
    <property type="entry name" value="Tn3_Tnp_DDE_dom"/>
</dbReference>
<gene>
    <name evidence="2" type="ORF">Hgul01_05100</name>
</gene>
<dbReference type="Pfam" id="PF01526">
    <property type="entry name" value="DDE_Tnp_Tn3"/>
    <property type="match status" value="1"/>
</dbReference>